<dbReference type="GeneID" id="56027462"/>
<protein>
    <submittedName>
        <fullName evidence="1">Uncharacterized protein</fullName>
    </submittedName>
</protein>
<dbReference type="InterPro" id="IPR058272">
    <property type="entry name" value="DUF7966"/>
</dbReference>
<evidence type="ECO:0000313" key="1">
    <source>
        <dbReference type="EMBL" id="QLG26289.1"/>
    </source>
</evidence>
<dbReference type="RefSeq" id="WP_179167864.1">
    <property type="nucleotide sequence ID" value="NZ_CP058529.1"/>
</dbReference>
<evidence type="ECO:0000313" key="2">
    <source>
        <dbReference type="Proteomes" id="UP000509750"/>
    </source>
</evidence>
<keyword evidence="2" id="KW-1185">Reference proteome</keyword>
<dbReference type="AlphaFoldDB" id="A0A7D5GVP3"/>
<dbReference type="Proteomes" id="UP000509750">
    <property type="component" value="Chromosome"/>
</dbReference>
<dbReference type="EMBL" id="CP058529">
    <property type="protein sequence ID" value="QLG26289.1"/>
    <property type="molecule type" value="Genomic_DNA"/>
</dbReference>
<dbReference type="KEGG" id="halg:HUG10_01475"/>
<sequence>MSEERVESVKHALRQLVVDPRASATVDRSEATVRRGEAAVEDVREAARFADADGFAELERAVGAAERHGRPDVVARGNTVLDAVDAYRAAASDHFRHGHEGLMSSEPVLPEETT</sequence>
<proteinExistence type="predicted"/>
<dbReference type="Pfam" id="PF25920">
    <property type="entry name" value="DUF7966"/>
    <property type="match status" value="1"/>
</dbReference>
<reference evidence="1 2" key="1">
    <citation type="submission" date="2020-07" db="EMBL/GenBank/DDBJ databases">
        <title>Gai3-2, isolated from salt lake.</title>
        <authorList>
            <person name="Cui H."/>
            <person name="Shi X."/>
        </authorList>
    </citation>
    <scope>NUCLEOTIDE SEQUENCE [LARGE SCALE GENOMIC DNA]</scope>
    <source>
        <strain evidence="1 2">Gai3-2</strain>
    </source>
</reference>
<organism evidence="1 2">
    <name type="scientific">Halorarum halophilum</name>
    <dbReference type="NCBI Taxonomy" id="2743090"/>
    <lineage>
        <taxon>Archaea</taxon>
        <taxon>Methanobacteriati</taxon>
        <taxon>Methanobacteriota</taxon>
        <taxon>Stenosarchaea group</taxon>
        <taxon>Halobacteria</taxon>
        <taxon>Halobacteriales</taxon>
        <taxon>Haloferacaceae</taxon>
        <taxon>Halorarum</taxon>
    </lineage>
</organism>
<name>A0A7D5GVP3_9EURY</name>
<gene>
    <name evidence="1" type="ORF">HUG10_01475</name>
</gene>
<accession>A0A7D5GVP3</accession>